<dbReference type="EC" id="2.7.13.3" evidence="3"/>
<sequence>MERIAIDTEETMPDRGSERYILLIVGFVFLLIVAAIMVPPMDKTRLKADLMVPLHLAMEGAGVVVSMFIFSTIWHTREKATTWLVYVGISFWIIGMVDALHLLSKPMLAVSSLYSAHVSAVFGCLSRLILAGAMLGGLFISPLNRLSLRESLLWLVAAATMLSVVALSLFTNIAHYPEQVNEERLRGFTDATMVTAVIGDLVTAWFYWRRGDEERRNQWKRIAAGLILSALSAAVIFLEDVVPGGFFFSSHFLKVISYAFFYQAIFIRQVKTPFEELARRRSEHRARMVAMMNASKDGIAFYTRKHGDWICNASFGEMFGSDEEVLTFDNTDLFYRAIQAKLDEPEKVAALLQNELQREEAERLGPWRIHVLSEPCRTVDLYLNPVEVERNIFGWLLLFCDVTKEIEFHRLRSEYFSAATHEIRTPLASIDGYIELALEPGVPVDERRHYLKQAKSNLSRLHQLVSNILDLEKLQASPPGHRFQPLDVETLIHAIADNYAILAARKGLQFQCEIAPALPPLCGDEIRLGQALSNLLSNAIKYTPDGCCGIHASRQGEQVRIEVRDTGIGLSEREMNQLFERFYRAENEVTRKTTGTGLGLSIVKTIVESHGGEITVASQWGRGTTFVILLPSMQRNQVEPAAL</sequence>
<dbReference type="PANTHER" id="PTHR43711">
    <property type="entry name" value="TWO-COMPONENT HISTIDINE KINASE"/>
    <property type="match status" value="1"/>
</dbReference>
<feature type="transmembrane region" description="Helical" evidence="12">
    <location>
        <begin position="83"/>
        <end position="104"/>
    </location>
</feature>
<keyword evidence="12" id="KW-1133">Transmembrane helix</keyword>
<evidence type="ECO:0000256" key="6">
    <source>
        <dbReference type="ARBA" id="ARBA00022679"/>
    </source>
</evidence>
<dbReference type="Gene3D" id="1.10.287.130">
    <property type="match status" value="1"/>
</dbReference>
<dbReference type="Pfam" id="PF00512">
    <property type="entry name" value="HisKA"/>
    <property type="match status" value="1"/>
</dbReference>
<dbReference type="PRINTS" id="PR00344">
    <property type="entry name" value="BCTRLSENSOR"/>
</dbReference>
<dbReference type="SMART" id="SM00388">
    <property type="entry name" value="HisKA"/>
    <property type="match status" value="1"/>
</dbReference>
<dbReference type="InterPro" id="IPR004358">
    <property type="entry name" value="Sig_transdc_His_kin-like_C"/>
</dbReference>
<feature type="domain" description="Histidine kinase" evidence="13">
    <location>
        <begin position="418"/>
        <end position="634"/>
    </location>
</feature>
<dbReference type="OrthoDB" id="9813394at2"/>
<evidence type="ECO:0000256" key="4">
    <source>
        <dbReference type="ARBA" id="ARBA00022475"/>
    </source>
</evidence>
<evidence type="ECO:0000256" key="5">
    <source>
        <dbReference type="ARBA" id="ARBA00022553"/>
    </source>
</evidence>
<evidence type="ECO:0000313" key="14">
    <source>
        <dbReference type="EMBL" id="MZP42611.1"/>
    </source>
</evidence>
<dbReference type="SUPFAM" id="SSF55874">
    <property type="entry name" value="ATPase domain of HSP90 chaperone/DNA topoisomerase II/histidine kinase"/>
    <property type="match status" value="1"/>
</dbReference>
<feature type="transmembrane region" description="Helical" evidence="12">
    <location>
        <begin position="152"/>
        <end position="171"/>
    </location>
</feature>
<feature type="transmembrane region" description="Helical" evidence="12">
    <location>
        <begin position="220"/>
        <end position="238"/>
    </location>
</feature>
<dbReference type="InterPro" id="IPR036097">
    <property type="entry name" value="HisK_dim/P_sf"/>
</dbReference>
<comment type="subcellular location">
    <subcellularLocation>
        <location evidence="2">Cell membrane</location>
    </subcellularLocation>
</comment>
<keyword evidence="6" id="KW-0808">Transferase</keyword>
<gene>
    <name evidence="14" type="ORF">GTO89_06110</name>
</gene>
<feature type="transmembrane region" description="Helical" evidence="12">
    <location>
        <begin position="50"/>
        <end position="71"/>
    </location>
</feature>
<dbReference type="SUPFAM" id="SSF55785">
    <property type="entry name" value="PYP-like sensor domain (PAS domain)"/>
    <property type="match status" value="1"/>
</dbReference>
<keyword evidence="15" id="KW-1185">Reference proteome</keyword>
<dbReference type="Proteomes" id="UP000471031">
    <property type="component" value="Unassembled WGS sequence"/>
</dbReference>
<dbReference type="InterPro" id="IPR036890">
    <property type="entry name" value="HATPase_C_sf"/>
</dbReference>
<dbReference type="CDD" id="cd16922">
    <property type="entry name" value="HATPase_EvgS-ArcB-TorS-like"/>
    <property type="match status" value="1"/>
</dbReference>
<evidence type="ECO:0000313" key="15">
    <source>
        <dbReference type="Proteomes" id="UP000471031"/>
    </source>
</evidence>
<accession>A0A845LAL4</accession>
<proteinExistence type="predicted"/>
<evidence type="ECO:0000256" key="11">
    <source>
        <dbReference type="ARBA" id="ARBA00023136"/>
    </source>
</evidence>
<dbReference type="RefSeq" id="WP_161261174.1">
    <property type="nucleotide sequence ID" value="NZ_JAFBDC010000003.1"/>
</dbReference>
<dbReference type="PROSITE" id="PS50109">
    <property type="entry name" value="HIS_KIN"/>
    <property type="match status" value="1"/>
</dbReference>
<feature type="transmembrane region" description="Helical" evidence="12">
    <location>
        <begin position="191"/>
        <end position="208"/>
    </location>
</feature>
<evidence type="ECO:0000259" key="13">
    <source>
        <dbReference type="PROSITE" id="PS50109"/>
    </source>
</evidence>
<keyword evidence="12" id="KW-0812">Transmembrane</keyword>
<dbReference type="Gene3D" id="3.30.565.10">
    <property type="entry name" value="Histidine kinase-like ATPase, C-terminal domain"/>
    <property type="match status" value="1"/>
</dbReference>
<dbReference type="PANTHER" id="PTHR43711:SF1">
    <property type="entry name" value="HISTIDINE KINASE 1"/>
    <property type="match status" value="1"/>
</dbReference>
<keyword evidence="4" id="KW-1003">Cell membrane</keyword>
<dbReference type="SMART" id="SM00387">
    <property type="entry name" value="HATPase_c"/>
    <property type="match status" value="1"/>
</dbReference>
<evidence type="ECO:0000256" key="2">
    <source>
        <dbReference type="ARBA" id="ARBA00004236"/>
    </source>
</evidence>
<dbReference type="CDD" id="cd00082">
    <property type="entry name" value="HisKA"/>
    <property type="match status" value="1"/>
</dbReference>
<comment type="catalytic activity">
    <reaction evidence="1">
        <text>ATP + protein L-histidine = ADP + protein N-phospho-L-histidine.</text>
        <dbReference type="EC" id="2.7.13.3"/>
    </reaction>
</comment>
<dbReference type="GO" id="GO:0000155">
    <property type="term" value="F:phosphorelay sensor kinase activity"/>
    <property type="evidence" value="ECO:0007669"/>
    <property type="project" value="InterPro"/>
</dbReference>
<dbReference type="InterPro" id="IPR033425">
    <property type="entry name" value="MASE3"/>
</dbReference>
<evidence type="ECO:0000256" key="10">
    <source>
        <dbReference type="ARBA" id="ARBA00023012"/>
    </source>
</evidence>
<dbReference type="AlphaFoldDB" id="A0A845LAL4"/>
<comment type="caution">
    <text evidence="14">The sequence shown here is derived from an EMBL/GenBank/DDBJ whole genome shotgun (WGS) entry which is preliminary data.</text>
</comment>
<dbReference type="GO" id="GO:0005886">
    <property type="term" value="C:plasma membrane"/>
    <property type="evidence" value="ECO:0007669"/>
    <property type="project" value="UniProtKB-SubCell"/>
</dbReference>
<dbReference type="EMBL" id="WXEX01000004">
    <property type="protein sequence ID" value="MZP42611.1"/>
    <property type="molecule type" value="Genomic_DNA"/>
</dbReference>
<protein>
    <recommendedName>
        <fullName evidence="3">histidine kinase</fullName>
        <ecNumber evidence="3">2.7.13.3</ecNumber>
    </recommendedName>
</protein>
<name>A0A845LAL4_HELGE</name>
<evidence type="ECO:0000256" key="1">
    <source>
        <dbReference type="ARBA" id="ARBA00000085"/>
    </source>
</evidence>
<keyword evidence="5" id="KW-0597">Phosphoprotein</keyword>
<dbReference type="Pfam" id="PF02518">
    <property type="entry name" value="HATPase_c"/>
    <property type="match status" value="1"/>
</dbReference>
<reference evidence="14 15" key="1">
    <citation type="submission" date="2020-01" db="EMBL/GenBank/DDBJ databases">
        <title>Whole genome sequence of Heliobacterium gestii DSM 11169.</title>
        <authorList>
            <person name="Kyndt J.A."/>
            <person name="Meyer T.E."/>
        </authorList>
    </citation>
    <scope>NUCLEOTIDE SEQUENCE [LARGE SCALE GENOMIC DNA]</scope>
    <source>
        <strain evidence="14 15">DSM 11169</strain>
    </source>
</reference>
<keyword evidence="8" id="KW-0418">Kinase</keyword>
<evidence type="ECO:0000256" key="7">
    <source>
        <dbReference type="ARBA" id="ARBA00022741"/>
    </source>
</evidence>
<evidence type="ECO:0000256" key="9">
    <source>
        <dbReference type="ARBA" id="ARBA00022840"/>
    </source>
</evidence>
<keyword evidence="7" id="KW-0547">Nucleotide-binding</keyword>
<dbReference type="SUPFAM" id="SSF47384">
    <property type="entry name" value="Homodimeric domain of signal transducing histidine kinase"/>
    <property type="match status" value="1"/>
</dbReference>
<keyword evidence="11 12" id="KW-0472">Membrane</keyword>
<keyword evidence="9" id="KW-0067">ATP-binding</keyword>
<dbReference type="InterPro" id="IPR035965">
    <property type="entry name" value="PAS-like_dom_sf"/>
</dbReference>
<dbReference type="FunFam" id="3.30.565.10:FF:000023">
    <property type="entry name" value="PAS domain-containing sensor histidine kinase"/>
    <property type="match status" value="1"/>
</dbReference>
<feature type="transmembrane region" description="Helical" evidence="12">
    <location>
        <begin position="20"/>
        <end position="38"/>
    </location>
</feature>
<dbReference type="InterPro" id="IPR003661">
    <property type="entry name" value="HisK_dim/P_dom"/>
</dbReference>
<dbReference type="InterPro" id="IPR050736">
    <property type="entry name" value="Sensor_HK_Regulatory"/>
</dbReference>
<dbReference type="InterPro" id="IPR003594">
    <property type="entry name" value="HATPase_dom"/>
</dbReference>
<feature type="transmembrane region" description="Helical" evidence="12">
    <location>
        <begin position="116"/>
        <end position="140"/>
    </location>
</feature>
<dbReference type="GO" id="GO:0005524">
    <property type="term" value="F:ATP binding"/>
    <property type="evidence" value="ECO:0007669"/>
    <property type="project" value="UniProtKB-KW"/>
</dbReference>
<dbReference type="InterPro" id="IPR005467">
    <property type="entry name" value="His_kinase_dom"/>
</dbReference>
<evidence type="ECO:0000256" key="8">
    <source>
        <dbReference type="ARBA" id="ARBA00022777"/>
    </source>
</evidence>
<dbReference type="Pfam" id="PF17159">
    <property type="entry name" value="MASE3"/>
    <property type="match status" value="1"/>
</dbReference>
<keyword evidence="10" id="KW-0902">Two-component regulatory system</keyword>
<organism evidence="14 15">
    <name type="scientific">Heliomicrobium gestii</name>
    <name type="common">Heliobacterium gestii</name>
    <dbReference type="NCBI Taxonomy" id="2699"/>
    <lineage>
        <taxon>Bacteria</taxon>
        <taxon>Bacillati</taxon>
        <taxon>Bacillota</taxon>
        <taxon>Clostridia</taxon>
        <taxon>Eubacteriales</taxon>
        <taxon>Heliobacteriaceae</taxon>
        <taxon>Heliomicrobium</taxon>
    </lineage>
</organism>
<evidence type="ECO:0000256" key="12">
    <source>
        <dbReference type="SAM" id="Phobius"/>
    </source>
</evidence>
<evidence type="ECO:0000256" key="3">
    <source>
        <dbReference type="ARBA" id="ARBA00012438"/>
    </source>
</evidence>